<comment type="caution">
    <text evidence="2">The sequence shown here is derived from an EMBL/GenBank/DDBJ whole genome shotgun (WGS) entry which is preliminary data.</text>
</comment>
<organism evidence="2 3">
    <name type="scientific">Miscanthus lutarioriparius</name>
    <dbReference type="NCBI Taxonomy" id="422564"/>
    <lineage>
        <taxon>Eukaryota</taxon>
        <taxon>Viridiplantae</taxon>
        <taxon>Streptophyta</taxon>
        <taxon>Embryophyta</taxon>
        <taxon>Tracheophyta</taxon>
        <taxon>Spermatophyta</taxon>
        <taxon>Magnoliopsida</taxon>
        <taxon>Liliopsida</taxon>
        <taxon>Poales</taxon>
        <taxon>Poaceae</taxon>
        <taxon>PACMAD clade</taxon>
        <taxon>Panicoideae</taxon>
        <taxon>Andropogonodae</taxon>
        <taxon>Andropogoneae</taxon>
        <taxon>Saccharinae</taxon>
        <taxon>Miscanthus</taxon>
    </lineage>
</organism>
<proteinExistence type="predicted"/>
<evidence type="ECO:0000313" key="3">
    <source>
        <dbReference type="Proteomes" id="UP000604825"/>
    </source>
</evidence>
<name>A0A811QRZ5_9POAL</name>
<dbReference type="Proteomes" id="UP000604825">
    <property type="component" value="Unassembled WGS sequence"/>
</dbReference>
<keyword evidence="1" id="KW-0472">Membrane</keyword>
<evidence type="ECO:0000256" key="1">
    <source>
        <dbReference type="SAM" id="Phobius"/>
    </source>
</evidence>
<keyword evidence="1" id="KW-1133">Transmembrane helix</keyword>
<sequence>MAMFYASLAHHYSTSTTLSVEDTLFLVAIIVDAALILLLSKWGNALVSHLMAPPRFGDTCLPILSFNKHYAAAILALLSAVVVALLQPKLQRRGR</sequence>
<evidence type="ECO:0000313" key="2">
    <source>
        <dbReference type="EMBL" id="CAD6258752.1"/>
    </source>
</evidence>
<protein>
    <submittedName>
        <fullName evidence="2">Uncharacterized protein</fullName>
    </submittedName>
</protein>
<feature type="transmembrane region" description="Helical" evidence="1">
    <location>
        <begin position="69"/>
        <end position="86"/>
    </location>
</feature>
<keyword evidence="3" id="KW-1185">Reference proteome</keyword>
<feature type="transmembrane region" description="Helical" evidence="1">
    <location>
        <begin position="23"/>
        <end position="43"/>
    </location>
</feature>
<accession>A0A811QRZ5</accession>
<keyword evidence="1" id="KW-0812">Transmembrane</keyword>
<dbReference type="EMBL" id="CAJGYO010000010">
    <property type="protein sequence ID" value="CAD6258752.1"/>
    <property type="molecule type" value="Genomic_DNA"/>
</dbReference>
<reference evidence="2" key="1">
    <citation type="submission" date="2020-10" db="EMBL/GenBank/DDBJ databases">
        <authorList>
            <person name="Han B."/>
            <person name="Lu T."/>
            <person name="Zhao Q."/>
            <person name="Huang X."/>
            <person name="Zhao Y."/>
        </authorList>
    </citation>
    <scope>NUCLEOTIDE SEQUENCE</scope>
</reference>
<gene>
    <name evidence="2" type="ORF">NCGR_LOCUS42219</name>
</gene>
<dbReference type="AlphaFoldDB" id="A0A811QRZ5"/>